<feature type="transmembrane region" description="Helical" evidence="7">
    <location>
        <begin position="174"/>
        <end position="196"/>
    </location>
</feature>
<gene>
    <name evidence="10" type="ORF">AAD027_01785</name>
</gene>
<proteinExistence type="predicted"/>
<evidence type="ECO:0000256" key="3">
    <source>
        <dbReference type="ARBA" id="ARBA00022692"/>
    </source>
</evidence>
<comment type="subcellular location">
    <subcellularLocation>
        <location evidence="1">Cell membrane</location>
        <topology evidence="1">Multi-pass membrane protein</topology>
    </subcellularLocation>
</comment>
<keyword evidence="4 7" id="KW-1133">Transmembrane helix</keyword>
<feature type="domain" description="GYF" evidence="9">
    <location>
        <begin position="4"/>
        <end position="50"/>
    </location>
</feature>
<evidence type="ECO:0000256" key="5">
    <source>
        <dbReference type="ARBA" id="ARBA00023136"/>
    </source>
</evidence>
<dbReference type="SUPFAM" id="SSF55277">
    <property type="entry name" value="GYF domain"/>
    <property type="match status" value="1"/>
</dbReference>
<dbReference type="InterPro" id="IPR010432">
    <property type="entry name" value="RDD"/>
</dbReference>
<keyword evidence="2" id="KW-1003">Cell membrane</keyword>
<protein>
    <submittedName>
        <fullName evidence="10">RDD family protein</fullName>
    </submittedName>
</protein>
<evidence type="ECO:0000259" key="9">
    <source>
        <dbReference type="Pfam" id="PF14237"/>
    </source>
</evidence>
<evidence type="ECO:0000256" key="4">
    <source>
        <dbReference type="ARBA" id="ARBA00022989"/>
    </source>
</evidence>
<dbReference type="InterPro" id="IPR035445">
    <property type="entry name" value="GYF-like_dom_sf"/>
</dbReference>
<dbReference type="InterPro" id="IPR025640">
    <property type="entry name" value="GYF_2"/>
</dbReference>
<feature type="compositionally biased region" description="Pro residues" evidence="6">
    <location>
        <begin position="59"/>
        <end position="72"/>
    </location>
</feature>
<dbReference type="InterPro" id="IPR051791">
    <property type="entry name" value="Pra-immunoreactive"/>
</dbReference>
<evidence type="ECO:0000259" key="8">
    <source>
        <dbReference type="Pfam" id="PF06271"/>
    </source>
</evidence>
<sequence length="343" mass="36577">MTQWYYVDPQQQRQGPVDRDALVRLFHTRNLTVASLVWREGMGQWRSLGEAAAELGLPPLAPPTPPAPPPAPVEDSMEAEEERPLTGRAVFTAREPTYARHAAPHASQAEAVAAAAQAQAQASASANPYADRNDASPYAAPSAPVYADSGVIADGHVVYAGFWKRVAASIIDSFALGIPVSVVTAIVGALFGGGFGGFDDPFKPGETLGSYVLMALVFAWFHSSAGLMATPGKLAVGIKVVRTDGEKISFLRGFGRYWAYMLSSLLLCIGLIMAAFTERKQGLHDLICDTLVVDKWAFTRQPERQREELGTVTVVVLALGGVLLAIALIAIVFAIIGLASMAR</sequence>
<organism evidence="10 11">
    <name type="scientific">Pseudoxanthomonas putridarboris</name>
    <dbReference type="NCBI Taxonomy" id="752605"/>
    <lineage>
        <taxon>Bacteria</taxon>
        <taxon>Pseudomonadati</taxon>
        <taxon>Pseudomonadota</taxon>
        <taxon>Gammaproteobacteria</taxon>
        <taxon>Lysobacterales</taxon>
        <taxon>Lysobacteraceae</taxon>
        <taxon>Pseudoxanthomonas</taxon>
    </lineage>
</organism>
<keyword evidence="11" id="KW-1185">Reference proteome</keyword>
<dbReference type="RefSeq" id="WP_341724301.1">
    <property type="nucleotide sequence ID" value="NZ_JBBWWT010000001.1"/>
</dbReference>
<keyword evidence="5 7" id="KW-0472">Membrane</keyword>
<feature type="transmembrane region" description="Helical" evidence="7">
    <location>
        <begin position="257"/>
        <end position="276"/>
    </location>
</feature>
<accession>A0ABU9IWT5</accession>
<dbReference type="EMBL" id="JBBWWT010000001">
    <property type="protein sequence ID" value="MEL1263106.1"/>
    <property type="molecule type" value="Genomic_DNA"/>
</dbReference>
<evidence type="ECO:0000313" key="10">
    <source>
        <dbReference type="EMBL" id="MEL1263106.1"/>
    </source>
</evidence>
<keyword evidence="3 7" id="KW-0812">Transmembrane</keyword>
<feature type="domain" description="RDD" evidence="8">
    <location>
        <begin position="159"/>
        <end position="288"/>
    </location>
</feature>
<feature type="region of interest" description="Disordered" evidence="6">
    <location>
        <begin position="56"/>
        <end position="81"/>
    </location>
</feature>
<evidence type="ECO:0000313" key="11">
    <source>
        <dbReference type="Proteomes" id="UP001459204"/>
    </source>
</evidence>
<dbReference type="Pfam" id="PF06271">
    <property type="entry name" value="RDD"/>
    <property type="match status" value="1"/>
</dbReference>
<name>A0ABU9IWT5_9GAMM</name>
<dbReference type="Proteomes" id="UP001459204">
    <property type="component" value="Unassembled WGS sequence"/>
</dbReference>
<feature type="transmembrane region" description="Helical" evidence="7">
    <location>
        <begin position="314"/>
        <end position="339"/>
    </location>
</feature>
<evidence type="ECO:0000256" key="1">
    <source>
        <dbReference type="ARBA" id="ARBA00004651"/>
    </source>
</evidence>
<evidence type="ECO:0000256" key="2">
    <source>
        <dbReference type="ARBA" id="ARBA00022475"/>
    </source>
</evidence>
<reference evidence="10 11" key="1">
    <citation type="submission" date="2024-04" db="EMBL/GenBank/DDBJ databases">
        <title>Draft genome sequence of Pseudoxanthomonas putridarboris WD12.</title>
        <authorList>
            <person name="Oh J."/>
        </authorList>
    </citation>
    <scope>NUCLEOTIDE SEQUENCE [LARGE SCALE GENOMIC DNA]</scope>
    <source>
        <strain evidence="10 11">WD12</strain>
    </source>
</reference>
<dbReference type="Pfam" id="PF14237">
    <property type="entry name" value="GYF_2"/>
    <property type="match status" value="1"/>
</dbReference>
<feature type="transmembrane region" description="Helical" evidence="7">
    <location>
        <begin position="208"/>
        <end position="229"/>
    </location>
</feature>
<comment type="caution">
    <text evidence="10">The sequence shown here is derived from an EMBL/GenBank/DDBJ whole genome shotgun (WGS) entry which is preliminary data.</text>
</comment>
<evidence type="ECO:0000256" key="7">
    <source>
        <dbReference type="SAM" id="Phobius"/>
    </source>
</evidence>
<evidence type="ECO:0000256" key="6">
    <source>
        <dbReference type="SAM" id="MobiDB-lite"/>
    </source>
</evidence>
<dbReference type="PANTHER" id="PTHR36115">
    <property type="entry name" value="PROLINE-RICH ANTIGEN HOMOLOG-RELATED"/>
    <property type="match status" value="1"/>
</dbReference>
<dbReference type="PANTHER" id="PTHR36115:SF6">
    <property type="entry name" value="PROLINE-RICH ANTIGEN HOMOLOG"/>
    <property type="match status" value="1"/>
</dbReference>